<organism evidence="2 3">
    <name type="scientific">Streptomyces marincola</name>
    <dbReference type="NCBI Taxonomy" id="2878388"/>
    <lineage>
        <taxon>Bacteria</taxon>
        <taxon>Bacillati</taxon>
        <taxon>Actinomycetota</taxon>
        <taxon>Actinomycetes</taxon>
        <taxon>Kitasatosporales</taxon>
        <taxon>Streptomycetaceae</taxon>
        <taxon>Streptomyces</taxon>
    </lineage>
</organism>
<evidence type="ECO:0000313" key="2">
    <source>
        <dbReference type="EMBL" id="ARQ72558.1"/>
    </source>
</evidence>
<evidence type="ECO:0000256" key="1">
    <source>
        <dbReference type="SAM" id="Phobius"/>
    </source>
</evidence>
<dbReference type="AlphaFoldDB" id="A0A1W7D668"/>
<keyword evidence="1" id="KW-0812">Transmembrane</keyword>
<sequence>MFDERRRLPRTLDIVQSVFLAACVAGVPLLWPHTPDVPSRIAIVCCLGVLPALMLAFHSRVRVDARTVRLSLFPVWRKTISRSDIVGSRQRRVSVRDLNGLGLRPTRDGALGLVLRGGDAVEIELGNGKRYLVGTGRPAALLRALAPGRGAGARDAASAH</sequence>
<evidence type="ECO:0000313" key="3">
    <source>
        <dbReference type="Proteomes" id="UP000194218"/>
    </source>
</evidence>
<name>A0A1W7D668_9ACTN</name>
<feature type="transmembrane region" description="Helical" evidence="1">
    <location>
        <begin position="12"/>
        <end position="31"/>
    </location>
</feature>
<proteinExistence type="predicted"/>
<keyword evidence="3" id="KW-1185">Reference proteome</keyword>
<reference evidence="2 3" key="1">
    <citation type="submission" date="2017-05" db="EMBL/GenBank/DDBJ databases">
        <title>Complete genome sequence of Streptomyces sp. SCSIO 03032 revealed the diverse biosynthetic pathways for its bioactive secondary metabolites.</title>
        <authorList>
            <person name="Ma L."/>
            <person name="Zhu Y."/>
            <person name="Zhang W."/>
            <person name="Zhang G."/>
            <person name="Tian X."/>
            <person name="Zhang S."/>
            <person name="Zhang C."/>
        </authorList>
    </citation>
    <scope>NUCLEOTIDE SEQUENCE [LARGE SCALE GENOMIC DNA]</scope>
    <source>
        <strain evidence="2 3">SCSIO 03032</strain>
    </source>
</reference>
<gene>
    <name evidence="2" type="ORF">CAG99_21780</name>
</gene>
<dbReference type="Proteomes" id="UP000194218">
    <property type="component" value="Chromosome"/>
</dbReference>
<accession>A0A1W7D668</accession>
<keyword evidence="1" id="KW-0472">Membrane</keyword>
<dbReference type="EMBL" id="CP021121">
    <property type="protein sequence ID" value="ARQ72558.1"/>
    <property type="molecule type" value="Genomic_DNA"/>
</dbReference>
<dbReference type="KEGG" id="smao:CAG99_21780"/>
<evidence type="ECO:0008006" key="4">
    <source>
        <dbReference type="Google" id="ProtNLM"/>
    </source>
</evidence>
<protein>
    <recommendedName>
        <fullName evidence="4">PH domain-containing protein</fullName>
    </recommendedName>
</protein>
<feature type="transmembrane region" description="Helical" evidence="1">
    <location>
        <begin position="37"/>
        <end position="57"/>
    </location>
</feature>
<keyword evidence="1" id="KW-1133">Transmembrane helix</keyword>